<keyword evidence="1" id="KW-0472">Membrane</keyword>
<sequence>MLIYLSLLIFQIPQAQSECNQVCRLLNGSLNCLHNSKDTIIKTPESIPTHPNHIICNTECAEKCKNLADNVLISCLDSCGCGNQGTETDLCIPKCLHFCEGLNSTDNCFDFCAENFCVRPIAAYYEEEEADWQIWVIIAAVIIGVWIFWFVYMRTCRKNRCCCGYQERRESLADYIPLR</sequence>
<protein>
    <submittedName>
        <fullName evidence="3">Uncharacterized protein</fullName>
    </submittedName>
</protein>
<comment type="caution">
    <text evidence="3">The sequence shown here is derived from an EMBL/GenBank/DDBJ whole genome shotgun (WGS) entry which is preliminary data.</text>
</comment>
<dbReference type="EMBL" id="CAJZBQ010000028">
    <property type="protein sequence ID" value="CAG9321459.1"/>
    <property type="molecule type" value="Genomic_DNA"/>
</dbReference>
<dbReference type="Proteomes" id="UP001162131">
    <property type="component" value="Unassembled WGS sequence"/>
</dbReference>
<organism evidence="3 4">
    <name type="scientific">Blepharisma stoltei</name>
    <dbReference type="NCBI Taxonomy" id="1481888"/>
    <lineage>
        <taxon>Eukaryota</taxon>
        <taxon>Sar</taxon>
        <taxon>Alveolata</taxon>
        <taxon>Ciliophora</taxon>
        <taxon>Postciliodesmatophora</taxon>
        <taxon>Heterotrichea</taxon>
        <taxon>Heterotrichida</taxon>
        <taxon>Blepharismidae</taxon>
        <taxon>Blepharisma</taxon>
    </lineage>
</organism>
<keyword evidence="4" id="KW-1185">Reference proteome</keyword>
<dbReference type="AlphaFoldDB" id="A0AAU9J680"/>
<evidence type="ECO:0000256" key="1">
    <source>
        <dbReference type="SAM" id="Phobius"/>
    </source>
</evidence>
<keyword evidence="1" id="KW-0812">Transmembrane</keyword>
<proteinExistence type="predicted"/>
<feature type="chain" id="PRO_5043852003" evidence="2">
    <location>
        <begin position="18"/>
        <end position="179"/>
    </location>
</feature>
<keyword evidence="2" id="KW-0732">Signal</keyword>
<gene>
    <name evidence="3" type="ORF">BSTOLATCC_MIC28741</name>
</gene>
<reference evidence="3" key="1">
    <citation type="submission" date="2021-09" db="EMBL/GenBank/DDBJ databases">
        <authorList>
            <consortium name="AG Swart"/>
            <person name="Singh M."/>
            <person name="Singh A."/>
            <person name="Seah K."/>
            <person name="Emmerich C."/>
        </authorList>
    </citation>
    <scope>NUCLEOTIDE SEQUENCE</scope>
    <source>
        <strain evidence="3">ATCC30299</strain>
    </source>
</reference>
<evidence type="ECO:0000313" key="4">
    <source>
        <dbReference type="Proteomes" id="UP001162131"/>
    </source>
</evidence>
<name>A0AAU9J680_9CILI</name>
<keyword evidence="1" id="KW-1133">Transmembrane helix</keyword>
<feature type="transmembrane region" description="Helical" evidence="1">
    <location>
        <begin position="132"/>
        <end position="152"/>
    </location>
</feature>
<accession>A0AAU9J680</accession>
<feature type="signal peptide" evidence="2">
    <location>
        <begin position="1"/>
        <end position="17"/>
    </location>
</feature>
<evidence type="ECO:0000313" key="3">
    <source>
        <dbReference type="EMBL" id="CAG9321459.1"/>
    </source>
</evidence>
<evidence type="ECO:0000256" key="2">
    <source>
        <dbReference type="SAM" id="SignalP"/>
    </source>
</evidence>